<proteinExistence type="predicted"/>
<feature type="transmembrane region" description="Helical" evidence="1">
    <location>
        <begin position="77"/>
        <end position="96"/>
    </location>
</feature>
<accession>A0A1G7YD91</accession>
<evidence type="ECO:0000256" key="1">
    <source>
        <dbReference type="SAM" id="Phobius"/>
    </source>
</evidence>
<organism evidence="3 4">
    <name type="scientific">Vibrio xiamenensis</name>
    <dbReference type="NCBI Taxonomy" id="861298"/>
    <lineage>
        <taxon>Bacteria</taxon>
        <taxon>Pseudomonadati</taxon>
        <taxon>Pseudomonadota</taxon>
        <taxon>Gammaproteobacteria</taxon>
        <taxon>Vibrionales</taxon>
        <taxon>Vibrionaceae</taxon>
        <taxon>Vibrio</taxon>
    </lineage>
</organism>
<dbReference type="Proteomes" id="UP000198854">
    <property type="component" value="Unassembled WGS sequence"/>
</dbReference>
<feature type="transmembrane region" description="Helical" evidence="1">
    <location>
        <begin position="196"/>
        <end position="215"/>
    </location>
</feature>
<dbReference type="InterPro" id="IPR039447">
    <property type="entry name" value="UreH-like_TM_dom"/>
</dbReference>
<evidence type="ECO:0000313" key="4">
    <source>
        <dbReference type="Proteomes" id="UP000198854"/>
    </source>
</evidence>
<feature type="transmembrane region" description="Helical" evidence="1">
    <location>
        <begin position="162"/>
        <end position="184"/>
    </location>
</feature>
<keyword evidence="1" id="KW-1133">Transmembrane helix</keyword>
<sequence length="222" mass="24006">MISSDVIAAFFIGLLGAGHCMGMCGGIASLLSGTPHSSAPSIPIFYNLGRILSYGVFGTIVGSSVATIAELSQFNHILTWLRLISALFMVVLALYLGRWWSGLLKIEQLGQGLWRYISPLGKKLLPLKRPIDALPFGFIWGWLPCGLVYSTLTWAAVAGSGLNGALIMLSFGLGTLPSMLAVGYGAQFFLRIQRSAYFRSLAAILLLLYATYILVKSINMLH</sequence>
<dbReference type="AlphaFoldDB" id="A0A1G7YD91"/>
<evidence type="ECO:0000259" key="2">
    <source>
        <dbReference type="Pfam" id="PF13386"/>
    </source>
</evidence>
<feature type="transmembrane region" description="Helical" evidence="1">
    <location>
        <begin position="51"/>
        <end position="71"/>
    </location>
</feature>
<feature type="transmembrane region" description="Helical" evidence="1">
    <location>
        <begin position="133"/>
        <end position="156"/>
    </location>
</feature>
<evidence type="ECO:0000313" key="3">
    <source>
        <dbReference type="EMBL" id="SDG94305.1"/>
    </source>
</evidence>
<keyword evidence="1" id="KW-0812">Transmembrane</keyword>
<dbReference type="EMBL" id="FNDD01000005">
    <property type="protein sequence ID" value="SDG94305.1"/>
    <property type="molecule type" value="Genomic_DNA"/>
</dbReference>
<dbReference type="Pfam" id="PF13386">
    <property type="entry name" value="DsbD_2"/>
    <property type="match status" value="1"/>
</dbReference>
<feature type="transmembrane region" description="Helical" evidence="1">
    <location>
        <begin position="6"/>
        <end position="31"/>
    </location>
</feature>
<dbReference type="PANTHER" id="PTHR42208:SF1">
    <property type="entry name" value="HEAVY METAL TRANSPORTER"/>
    <property type="match status" value="1"/>
</dbReference>
<protein>
    <recommendedName>
        <fullName evidence="2">Urease accessory protein UreH-like transmembrane domain-containing protein</fullName>
    </recommendedName>
</protein>
<name>A0A1G7YD91_9VIBR</name>
<feature type="domain" description="Urease accessory protein UreH-like transmembrane" evidence="2">
    <location>
        <begin position="8"/>
        <end position="210"/>
    </location>
</feature>
<keyword evidence="4" id="KW-1185">Reference proteome</keyword>
<gene>
    <name evidence="3" type="ORF">SAMN04488136_10557</name>
</gene>
<keyword evidence="1" id="KW-0472">Membrane</keyword>
<dbReference type="PANTHER" id="PTHR42208">
    <property type="entry name" value="HEAVY METAL TRANSPORTER-RELATED"/>
    <property type="match status" value="1"/>
</dbReference>
<reference evidence="4" key="1">
    <citation type="submission" date="2016-10" db="EMBL/GenBank/DDBJ databases">
        <authorList>
            <person name="Varghese N."/>
            <person name="Submissions S."/>
        </authorList>
    </citation>
    <scope>NUCLEOTIDE SEQUENCE [LARGE SCALE GENOMIC DNA]</scope>
    <source>
        <strain evidence="4">CGMCC 1.10228</strain>
    </source>
</reference>
<dbReference type="STRING" id="861298.SAMN04488136_10557"/>